<evidence type="ECO:0000313" key="3">
    <source>
        <dbReference type="Ensembl" id="ENSACIP00000027303.1"/>
    </source>
</evidence>
<dbReference type="STRING" id="61819.ENSACIP00000027303"/>
<feature type="region of interest" description="Disordered" evidence="1">
    <location>
        <begin position="98"/>
        <end position="126"/>
    </location>
</feature>
<evidence type="ECO:0000259" key="2">
    <source>
        <dbReference type="Pfam" id="PF15949"/>
    </source>
</evidence>
<evidence type="ECO:0000256" key="1">
    <source>
        <dbReference type="SAM" id="MobiDB-lite"/>
    </source>
</evidence>
<dbReference type="InterPro" id="IPR029978">
    <property type="entry name" value="LMO-7"/>
</dbReference>
<feature type="compositionally biased region" description="Polar residues" evidence="1">
    <location>
        <begin position="42"/>
        <end position="55"/>
    </location>
</feature>
<dbReference type="Ensembl" id="ENSACIT00000028020.1">
    <property type="protein sequence ID" value="ENSACIP00000027303.1"/>
    <property type="gene ID" value="ENSACIG00000021151.1"/>
</dbReference>
<dbReference type="GeneTree" id="ENSGT00950000183159"/>
<sequence length="151" mass="16667">GFGDSWYSEREELSHLRGGGGGGGHRRDDSLDSLDSLGSRPHSISSDATLKGSSCCSDTEADSVFKMTENKDNVSYRRSVVITPRTTAQFNQFLPTKDKSSGYVPAPIRKKRAERNEDSRRSWASSSFAEDESALTRYHYSPCTRCSVCAL</sequence>
<reference evidence="3" key="1">
    <citation type="submission" date="2025-08" db="UniProtKB">
        <authorList>
            <consortium name="Ensembl"/>
        </authorList>
    </citation>
    <scope>IDENTIFICATION</scope>
</reference>
<evidence type="ECO:0000313" key="4">
    <source>
        <dbReference type="Proteomes" id="UP000261340"/>
    </source>
</evidence>
<name>A0A3Q0T054_AMPCI</name>
<dbReference type="PANTHER" id="PTHR46767">
    <property type="entry name" value="LIM DOMAIN ONLY PROTEIN 7"/>
    <property type="match status" value="1"/>
</dbReference>
<feature type="region of interest" description="Disordered" evidence="1">
    <location>
        <begin position="1"/>
        <end position="55"/>
    </location>
</feature>
<proteinExistence type="predicted"/>
<dbReference type="InterPro" id="IPR031865">
    <property type="entry name" value="DUF4757"/>
</dbReference>
<reference evidence="3" key="2">
    <citation type="submission" date="2025-09" db="UniProtKB">
        <authorList>
            <consortium name="Ensembl"/>
        </authorList>
    </citation>
    <scope>IDENTIFICATION</scope>
</reference>
<feature type="domain" description="DUF4757" evidence="2">
    <location>
        <begin position="75"/>
        <end position="132"/>
    </location>
</feature>
<dbReference type="Pfam" id="PF15949">
    <property type="entry name" value="DUF4757"/>
    <property type="match status" value="1"/>
</dbReference>
<protein>
    <recommendedName>
        <fullName evidence="2">DUF4757 domain-containing protein</fullName>
    </recommendedName>
</protein>
<dbReference type="PANTHER" id="PTHR46767:SF1">
    <property type="entry name" value="LIM DOMAIN ONLY PROTEIN 7"/>
    <property type="match status" value="1"/>
</dbReference>
<organism evidence="3 4">
    <name type="scientific">Amphilophus citrinellus</name>
    <name type="common">Midas cichlid</name>
    <name type="synonym">Cichlasoma citrinellum</name>
    <dbReference type="NCBI Taxonomy" id="61819"/>
    <lineage>
        <taxon>Eukaryota</taxon>
        <taxon>Metazoa</taxon>
        <taxon>Chordata</taxon>
        <taxon>Craniata</taxon>
        <taxon>Vertebrata</taxon>
        <taxon>Euteleostomi</taxon>
        <taxon>Actinopterygii</taxon>
        <taxon>Neopterygii</taxon>
        <taxon>Teleostei</taxon>
        <taxon>Neoteleostei</taxon>
        <taxon>Acanthomorphata</taxon>
        <taxon>Ovalentaria</taxon>
        <taxon>Cichlomorphae</taxon>
        <taxon>Cichliformes</taxon>
        <taxon>Cichlidae</taxon>
        <taxon>New World cichlids</taxon>
        <taxon>Cichlasomatinae</taxon>
        <taxon>Heroini</taxon>
        <taxon>Amphilophus</taxon>
    </lineage>
</organism>
<dbReference type="GO" id="GO:0030155">
    <property type="term" value="P:regulation of cell adhesion"/>
    <property type="evidence" value="ECO:0007669"/>
    <property type="project" value="InterPro"/>
</dbReference>
<dbReference type="AlphaFoldDB" id="A0A3Q0T054"/>
<dbReference type="GO" id="GO:0023051">
    <property type="term" value="P:regulation of signaling"/>
    <property type="evidence" value="ECO:0007669"/>
    <property type="project" value="InterPro"/>
</dbReference>
<dbReference type="OMA" id="IMCSIRD"/>
<dbReference type="Proteomes" id="UP000261340">
    <property type="component" value="Unplaced"/>
</dbReference>
<keyword evidence="4" id="KW-1185">Reference proteome</keyword>
<accession>A0A3Q0T054</accession>